<comment type="caution">
    <text evidence="1">The sequence shown here is derived from an EMBL/GenBank/DDBJ whole genome shotgun (WGS) entry which is preliminary data.</text>
</comment>
<gene>
    <name evidence="1" type="ORF">HMPREF1250_1864</name>
</gene>
<evidence type="ECO:0000313" key="2">
    <source>
        <dbReference type="Proteomes" id="UP000017090"/>
    </source>
</evidence>
<proteinExistence type="predicted"/>
<dbReference type="STRING" id="1111454.HMPREF1250_1864"/>
<dbReference type="OrthoDB" id="9811390at2"/>
<protein>
    <recommendedName>
        <fullName evidence="3">DUF370 domain-containing protein</fullName>
    </recommendedName>
</protein>
<evidence type="ECO:0000313" key="1">
    <source>
        <dbReference type="EMBL" id="ERT58658.1"/>
    </source>
</evidence>
<dbReference type="eggNOG" id="ENOG50324EF">
    <property type="taxonomic scope" value="Bacteria"/>
</dbReference>
<name>U7UJP2_9FIRM</name>
<organism evidence="1 2">
    <name type="scientific">Megasphaera vaginalis</name>
    <name type="common">ex Srinivasan et al. 2021</name>
    <dbReference type="NCBI Taxonomy" id="1111454"/>
    <lineage>
        <taxon>Bacteria</taxon>
        <taxon>Bacillati</taxon>
        <taxon>Bacillota</taxon>
        <taxon>Negativicutes</taxon>
        <taxon>Veillonellales</taxon>
        <taxon>Veillonellaceae</taxon>
        <taxon>Megasphaera</taxon>
    </lineage>
</organism>
<accession>U7UJP2</accession>
<sequence length="89" mass="10174">MYLHIGGNQMISVVSIIALFKNHPTKSIKSNPLLQHARPFVLAGNCRREDVRSYVLTEYCLYGSPISLETLVKRYCHIFEKHVDANGRN</sequence>
<dbReference type="AlphaFoldDB" id="U7UJP2"/>
<dbReference type="Proteomes" id="UP000017090">
    <property type="component" value="Unassembled WGS sequence"/>
</dbReference>
<dbReference type="EMBL" id="AWXA01000041">
    <property type="protein sequence ID" value="ERT58658.1"/>
    <property type="molecule type" value="Genomic_DNA"/>
</dbReference>
<dbReference type="RefSeq" id="WP_023053957.1">
    <property type="nucleotide sequence ID" value="NZ_AWXA01000041.1"/>
</dbReference>
<reference evidence="1 2" key="1">
    <citation type="submission" date="2013-09" db="EMBL/GenBank/DDBJ databases">
        <authorList>
            <person name="Durkin A.S."/>
            <person name="Haft D.R."/>
            <person name="McCorrison J."/>
            <person name="Torralba M."/>
            <person name="Gillis M."/>
            <person name="Haft D.H."/>
            <person name="Methe B."/>
            <person name="Sutton G."/>
            <person name="Nelson K.E."/>
        </authorList>
    </citation>
    <scope>NUCLEOTIDE SEQUENCE [LARGE SCALE GENOMIC DNA]</scope>
    <source>
        <strain evidence="1 2">BV3C16-1</strain>
    </source>
</reference>
<keyword evidence="2" id="KW-1185">Reference proteome</keyword>
<evidence type="ECO:0008006" key="3">
    <source>
        <dbReference type="Google" id="ProtNLM"/>
    </source>
</evidence>
<dbReference type="PATRIC" id="fig|1111454.3.peg.1532"/>